<organism evidence="2 3">
    <name type="scientific">Streptomyces viridochromogenes</name>
    <dbReference type="NCBI Taxonomy" id="1938"/>
    <lineage>
        <taxon>Bacteria</taxon>
        <taxon>Bacillati</taxon>
        <taxon>Actinomycetota</taxon>
        <taxon>Actinomycetes</taxon>
        <taxon>Kitasatosporales</taxon>
        <taxon>Streptomycetaceae</taxon>
        <taxon>Streptomyces</taxon>
    </lineage>
</organism>
<evidence type="ECO:0000256" key="1">
    <source>
        <dbReference type="SAM" id="MobiDB-lite"/>
    </source>
</evidence>
<gene>
    <name evidence="2" type="ORF">ACM01_13890</name>
</gene>
<protein>
    <submittedName>
        <fullName evidence="2">Uncharacterized protein</fullName>
    </submittedName>
</protein>
<feature type="region of interest" description="Disordered" evidence="1">
    <location>
        <begin position="147"/>
        <end position="166"/>
    </location>
</feature>
<reference evidence="2 3" key="1">
    <citation type="submission" date="2015-06" db="EMBL/GenBank/DDBJ databases">
        <authorList>
            <person name="Ju K.-S."/>
            <person name="Doroghazi J.R."/>
            <person name="Metcalf W.W."/>
        </authorList>
    </citation>
    <scope>NUCLEOTIDE SEQUENCE [LARGE SCALE GENOMIC DNA]</scope>
    <source>
        <strain evidence="2 3">NRRL 3414</strain>
    </source>
</reference>
<comment type="caution">
    <text evidence="2">The sequence shown here is derived from an EMBL/GenBank/DDBJ whole genome shotgun (WGS) entry which is preliminary data.</text>
</comment>
<dbReference type="AlphaFoldDB" id="A0A0J7ZEV5"/>
<proteinExistence type="predicted"/>
<evidence type="ECO:0000313" key="3">
    <source>
        <dbReference type="Proteomes" id="UP000037432"/>
    </source>
</evidence>
<dbReference type="EMBL" id="LFNT01000013">
    <property type="protein sequence ID" value="KMS74384.1"/>
    <property type="molecule type" value="Genomic_DNA"/>
</dbReference>
<dbReference type="Proteomes" id="UP000037432">
    <property type="component" value="Unassembled WGS sequence"/>
</dbReference>
<feature type="compositionally biased region" description="Basic and acidic residues" evidence="1">
    <location>
        <begin position="156"/>
        <end position="166"/>
    </location>
</feature>
<evidence type="ECO:0000313" key="2">
    <source>
        <dbReference type="EMBL" id="KMS74384.1"/>
    </source>
</evidence>
<sequence>MAVKKIWTINHACGHKTEEVDLSDRPADRRAGYARWLAERDCTDCWRATRGEDTESKAEWLAKRRAAEQAEAEEWSTRYRMPPLEGTDRAIAWGTRCRHQLVAGAYTALVVEGTTSEAEWAAIEDAVRPLTRAGWWLDQRDAEPADLPELLAAATEGDRPTENPHF</sequence>
<dbReference type="RefSeq" id="WP_048581502.1">
    <property type="nucleotide sequence ID" value="NZ_LFNT01000013.1"/>
</dbReference>
<name>A0A0J7ZEV5_STRVR</name>
<accession>A0A0J7ZEV5</accession>
<dbReference type="OrthoDB" id="4993002at2"/>
<dbReference type="PATRIC" id="fig|1938.3.peg.3995"/>